<evidence type="ECO:0000256" key="1">
    <source>
        <dbReference type="ARBA" id="ARBA00004953"/>
    </source>
</evidence>
<dbReference type="GO" id="GO:0032259">
    <property type="term" value="P:methylation"/>
    <property type="evidence" value="ECO:0007669"/>
    <property type="project" value="UniProtKB-KW"/>
</dbReference>
<dbReference type="InterPro" id="IPR029063">
    <property type="entry name" value="SAM-dependent_MTases_sf"/>
</dbReference>
<keyword evidence="4 7" id="KW-0808">Transferase</keyword>
<dbReference type="UniPathway" id="UPA00148"/>
<dbReference type="GO" id="GO:0009236">
    <property type="term" value="P:cobalamin biosynthetic process"/>
    <property type="evidence" value="ECO:0007669"/>
    <property type="project" value="UniProtKB-UniPathway"/>
</dbReference>
<feature type="domain" description="Methyltransferase small" evidence="6">
    <location>
        <begin position="41"/>
        <end position="97"/>
    </location>
</feature>
<keyword evidence="8" id="KW-1185">Reference proteome</keyword>
<dbReference type="NCBIfam" id="TIGR02469">
    <property type="entry name" value="CbiT"/>
    <property type="match status" value="1"/>
</dbReference>
<dbReference type="eggNOG" id="COG2242">
    <property type="taxonomic scope" value="Bacteria"/>
</dbReference>
<evidence type="ECO:0000256" key="3">
    <source>
        <dbReference type="ARBA" id="ARBA00022603"/>
    </source>
</evidence>
<keyword evidence="3 7" id="KW-0489">Methyltransferase</keyword>
<evidence type="ECO:0000259" key="6">
    <source>
        <dbReference type="Pfam" id="PF05175"/>
    </source>
</evidence>
<dbReference type="GO" id="GO:0008276">
    <property type="term" value="F:protein methyltransferase activity"/>
    <property type="evidence" value="ECO:0007669"/>
    <property type="project" value="InterPro"/>
</dbReference>
<dbReference type="InterPro" id="IPR007848">
    <property type="entry name" value="Small_mtfrase_dom"/>
</dbReference>
<dbReference type="PANTHER" id="PTHR43182:SF1">
    <property type="entry name" value="COBALT-PRECORRIN-7 C(5)-METHYLTRANSFERASE"/>
    <property type="match status" value="1"/>
</dbReference>
<dbReference type="InterPro" id="IPR014008">
    <property type="entry name" value="Cbl_synth_MTase_CbiT"/>
</dbReference>
<comment type="pathway">
    <text evidence="1">Cofactor biosynthesis; adenosylcobalamin biosynthesis.</text>
</comment>
<evidence type="ECO:0000313" key="8">
    <source>
        <dbReference type="Proteomes" id="UP000006443"/>
    </source>
</evidence>
<organism evidence="7 8">
    <name type="scientific">Dethiobacter alkaliphilus AHT 1</name>
    <dbReference type="NCBI Taxonomy" id="555088"/>
    <lineage>
        <taxon>Bacteria</taxon>
        <taxon>Bacillati</taxon>
        <taxon>Bacillota</taxon>
        <taxon>Dethiobacteria</taxon>
        <taxon>Dethiobacterales</taxon>
        <taxon>Dethiobacteraceae</taxon>
        <taxon>Dethiobacter</taxon>
    </lineage>
</organism>
<dbReference type="EMBL" id="ACJM01000003">
    <property type="protein sequence ID" value="EEG78265.1"/>
    <property type="molecule type" value="Genomic_DNA"/>
</dbReference>
<keyword evidence="2" id="KW-0169">Cobalamin biosynthesis</keyword>
<accession>C0GDX1</accession>
<sequence length="199" mass="21365">MNKFWPYTVPGISDREFTRAKVPMTKEEIRALALCRARLAPEQTVWDVGAGTGSLTVEAALFTPGGRVYAVEKNADGVELIHKNCAKFGVEHVEVISGTAPAALAGLPRPHRVFVGGSGGNLEEILDVCGQKLVDGGIVVLALISPRNLACALQRLAAAPFVELEGIHVQASRLEKLGQEHFFRATNGVWLLSAKKEAQ</sequence>
<name>C0GDX1_DETAL</name>
<dbReference type="Pfam" id="PF05175">
    <property type="entry name" value="MTS"/>
    <property type="match status" value="1"/>
</dbReference>
<evidence type="ECO:0000256" key="4">
    <source>
        <dbReference type="ARBA" id="ARBA00022679"/>
    </source>
</evidence>
<dbReference type="CDD" id="cd02440">
    <property type="entry name" value="AdoMet_MTases"/>
    <property type="match status" value="1"/>
</dbReference>
<dbReference type="Gene3D" id="3.40.50.150">
    <property type="entry name" value="Vaccinia Virus protein VP39"/>
    <property type="match status" value="1"/>
</dbReference>
<comment type="caution">
    <text evidence="7">The sequence shown here is derived from an EMBL/GenBank/DDBJ whole genome shotgun (WGS) entry which is preliminary data.</text>
</comment>
<dbReference type="PANTHER" id="PTHR43182">
    <property type="entry name" value="COBALT-PRECORRIN-6B C(15)-METHYLTRANSFERASE (DECARBOXYLATING)"/>
    <property type="match status" value="1"/>
</dbReference>
<evidence type="ECO:0000256" key="2">
    <source>
        <dbReference type="ARBA" id="ARBA00022573"/>
    </source>
</evidence>
<dbReference type="Proteomes" id="UP000006443">
    <property type="component" value="Unassembled WGS sequence"/>
</dbReference>
<keyword evidence="5" id="KW-0949">S-adenosyl-L-methionine</keyword>
<proteinExistence type="predicted"/>
<dbReference type="InterPro" id="IPR050714">
    <property type="entry name" value="Cobalamin_biosynth_MTase"/>
</dbReference>
<dbReference type="OrthoDB" id="9780707at2"/>
<evidence type="ECO:0000313" key="7">
    <source>
        <dbReference type="EMBL" id="EEG78265.1"/>
    </source>
</evidence>
<protein>
    <submittedName>
        <fullName evidence="7">Precorrin-6Y C5,15-methyltransferase (Decarboxylating), CbiT subunit</fullName>
    </submittedName>
</protein>
<dbReference type="RefSeq" id="WP_008514886.1">
    <property type="nucleotide sequence ID" value="NZ_ACJM01000003.1"/>
</dbReference>
<evidence type="ECO:0000256" key="5">
    <source>
        <dbReference type="ARBA" id="ARBA00022691"/>
    </source>
</evidence>
<gene>
    <name evidence="7" type="ORF">DealDRAFT_0680</name>
</gene>
<reference evidence="7 8" key="1">
    <citation type="submission" date="2009-02" db="EMBL/GenBank/DDBJ databases">
        <title>Sequencing of the draft genome and assembly of Dethiobacter alkaliphilus AHT 1.</title>
        <authorList>
            <consortium name="US DOE Joint Genome Institute (JGI-PGF)"/>
            <person name="Lucas S."/>
            <person name="Copeland A."/>
            <person name="Lapidus A."/>
            <person name="Glavina del Rio T."/>
            <person name="Dalin E."/>
            <person name="Tice H."/>
            <person name="Bruce D."/>
            <person name="Goodwin L."/>
            <person name="Pitluck S."/>
            <person name="Larimer F."/>
            <person name="Land M.L."/>
            <person name="Hauser L."/>
            <person name="Muyzer G."/>
        </authorList>
    </citation>
    <scope>NUCLEOTIDE SEQUENCE [LARGE SCALE GENOMIC DNA]</scope>
    <source>
        <strain evidence="7 8">AHT 1</strain>
    </source>
</reference>
<dbReference type="STRING" id="555088.DealDRAFT_0680"/>
<dbReference type="AlphaFoldDB" id="C0GDX1"/>
<dbReference type="SUPFAM" id="SSF53335">
    <property type="entry name" value="S-adenosyl-L-methionine-dependent methyltransferases"/>
    <property type="match status" value="1"/>
</dbReference>